<feature type="compositionally biased region" description="Basic residues" evidence="1">
    <location>
        <begin position="79"/>
        <end position="91"/>
    </location>
</feature>
<feature type="region of interest" description="Disordered" evidence="1">
    <location>
        <begin position="70"/>
        <end position="91"/>
    </location>
</feature>
<dbReference type="KEGG" id="pacp:FAZ97_19825"/>
<name>A0A7Z2G8J6_9BURK</name>
<evidence type="ECO:0000313" key="2">
    <source>
        <dbReference type="EMBL" id="QGZ57178.1"/>
    </source>
</evidence>
<dbReference type="RefSeq" id="WP_158760126.1">
    <property type="nucleotide sequence ID" value="NZ_CP046910.1"/>
</dbReference>
<keyword evidence="3" id="KW-1185">Reference proteome</keyword>
<reference evidence="2 3" key="1">
    <citation type="submission" date="2019-12" db="EMBL/GenBank/DDBJ databases">
        <title>Paraburkholderia acidiphila 7Q-K02 sp. nov and Paraburkholderia acidisoli DHF22 sp. nov., two strains isolated from forest soil.</title>
        <authorList>
            <person name="Gao Z."/>
            <person name="Qiu L."/>
        </authorList>
    </citation>
    <scope>NUCLEOTIDE SEQUENCE [LARGE SCALE GENOMIC DNA]</scope>
    <source>
        <strain evidence="2 3">7Q-K02</strain>
    </source>
</reference>
<dbReference type="AlphaFoldDB" id="A0A7Z2G8J6"/>
<sequence>MPALQPIRVDAALMRYLLRSESNAALIAGEAHAHEVMTLLATARRHGQYEVDLGITDDDRLVLRRASATPWTVSEPRTHPQRAAKPRGGRL</sequence>
<dbReference type="Proteomes" id="UP000434209">
    <property type="component" value="Chromosome 2"/>
</dbReference>
<evidence type="ECO:0000313" key="3">
    <source>
        <dbReference type="Proteomes" id="UP000434209"/>
    </source>
</evidence>
<dbReference type="EMBL" id="CP046910">
    <property type="protein sequence ID" value="QGZ57178.1"/>
    <property type="molecule type" value="Genomic_DNA"/>
</dbReference>
<evidence type="ECO:0000256" key="1">
    <source>
        <dbReference type="SAM" id="MobiDB-lite"/>
    </source>
</evidence>
<protein>
    <submittedName>
        <fullName evidence="2">Uncharacterized protein</fullName>
    </submittedName>
</protein>
<organism evidence="2 3">
    <name type="scientific">Paraburkholderia acidiphila</name>
    <dbReference type="NCBI Taxonomy" id="2571747"/>
    <lineage>
        <taxon>Bacteria</taxon>
        <taxon>Pseudomonadati</taxon>
        <taxon>Pseudomonadota</taxon>
        <taxon>Betaproteobacteria</taxon>
        <taxon>Burkholderiales</taxon>
        <taxon>Burkholderiaceae</taxon>
        <taxon>Paraburkholderia</taxon>
    </lineage>
</organism>
<accession>A0A7Z2G8J6</accession>
<gene>
    <name evidence="2" type="ORF">FAZ97_19825</name>
</gene>
<proteinExistence type="predicted"/>